<feature type="transmembrane region" description="Helical" evidence="2">
    <location>
        <begin position="32"/>
        <end position="53"/>
    </location>
</feature>
<evidence type="ECO:0000256" key="1">
    <source>
        <dbReference type="SAM" id="MobiDB-lite"/>
    </source>
</evidence>
<evidence type="ECO:0000313" key="3">
    <source>
        <dbReference type="EMBL" id="KAH1038858.1"/>
    </source>
</evidence>
<keyword evidence="2" id="KW-0472">Membrane</keyword>
<keyword evidence="2" id="KW-0812">Transmembrane</keyword>
<keyword evidence="2" id="KW-1133">Transmembrane helix</keyword>
<sequence>MEEKFVSIEHSSSTNRIHHRKGKEPTVHRGDVIVSSALAALMTLMASICRSFLARPNIGIIHNVPHVSPLGSLQLTSPNSEVNAFFP</sequence>
<keyword evidence="4" id="KW-1185">Reference proteome</keyword>
<evidence type="ECO:0000256" key="2">
    <source>
        <dbReference type="SAM" id="Phobius"/>
    </source>
</evidence>
<reference evidence="3 4" key="1">
    <citation type="journal article" date="2021" name="Plant Biotechnol. J.">
        <title>Multi-omics assisted identification of the key and species-specific regulatory components of drought-tolerant mechanisms in Gossypium stocksii.</title>
        <authorList>
            <person name="Yu D."/>
            <person name="Ke L."/>
            <person name="Zhang D."/>
            <person name="Wu Y."/>
            <person name="Sun Y."/>
            <person name="Mei J."/>
            <person name="Sun J."/>
            <person name="Sun Y."/>
        </authorList>
    </citation>
    <scope>NUCLEOTIDE SEQUENCE [LARGE SCALE GENOMIC DNA]</scope>
    <source>
        <strain evidence="4">cv. E1</strain>
        <tissue evidence="3">Leaf</tissue>
    </source>
</reference>
<dbReference type="Proteomes" id="UP000828251">
    <property type="component" value="Unassembled WGS sequence"/>
</dbReference>
<dbReference type="EMBL" id="JAIQCV010000012">
    <property type="protein sequence ID" value="KAH1038858.1"/>
    <property type="molecule type" value="Genomic_DNA"/>
</dbReference>
<organism evidence="3 4">
    <name type="scientific">Gossypium stocksii</name>
    <dbReference type="NCBI Taxonomy" id="47602"/>
    <lineage>
        <taxon>Eukaryota</taxon>
        <taxon>Viridiplantae</taxon>
        <taxon>Streptophyta</taxon>
        <taxon>Embryophyta</taxon>
        <taxon>Tracheophyta</taxon>
        <taxon>Spermatophyta</taxon>
        <taxon>Magnoliopsida</taxon>
        <taxon>eudicotyledons</taxon>
        <taxon>Gunneridae</taxon>
        <taxon>Pentapetalae</taxon>
        <taxon>rosids</taxon>
        <taxon>malvids</taxon>
        <taxon>Malvales</taxon>
        <taxon>Malvaceae</taxon>
        <taxon>Malvoideae</taxon>
        <taxon>Gossypium</taxon>
    </lineage>
</organism>
<dbReference type="AlphaFoldDB" id="A0A9D3UEH8"/>
<feature type="region of interest" description="Disordered" evidence="1">
    <location>
        <begin position="1"/>
        <end position="24"/>
    </location>
</feature>
<accession>A0A9D3UEH8</accession>
<proteinExistence type="predicted"/>
<name>A0A9D3UEH8_9ROSI</name>
<comment type="caution">
    <text evidence="3">The sequence shown here is derived from an EMBL/GenBank/DDBJ whole genome shotgun (WGS) entry which is preliminary data.</text>
</comment>
<protein>
    <submittedName>
        <fullName evidence="3">Uncharacterized protein</fullName>
    </submittedName>
</protein>
<gene>
    <name evidence="3" type="ORF">J1N35_040601</name>
</gene>
<evidence type="ECO:0000313" key="4">
    <source>
        <dbReference type="Proteomes" id="UP000828251"/>
    </source>
</evidence>